<evidence type="ECO:0000313" key="2">
    <source>
        <dbReference type="EMBL" id="KXB06769.1"/>
    </source>
</evidence>
<reference evidence="2 3" key="1">
    <citation type="journal article" date="2016" name="Sci. Rep.">
        <title>Metabolic traits of an uncultured archaeal lineage -MSBL1- from brine pools of the Red Sea.</title>
        <authorList>
            <person name="Mwirichia R."/>
            <person name="Alam I."/>
            <person name="Rashid M."/>
            <person name="Vinu M."/>
            <person name="Ba-Alawi W."/>
            <person name="Anthony Kamau A."/>
            <person name="Kamanda Ngugi D."/>
            <person name="Goker M."/>
            <person name="Klenk H.P."/>
            <person name="Bajic V."/>
            <person name="Stingl U."/>
        </authorList>
    </citation>
    <scope>NUCLEOTIDE SEQUENCE [LARGE SCALE GENOMIC DNA]</scope>
    <source>
        <strain evidence="2">SCGC-AAA382A20</strain>
    </source>
</reference>
<evidence type="ECO:0000313" key="3">
    <source>
        <dbReference type="Proteomes" id="UP000070263"/>
    </source>
</evidence>
<dbReference type="SUPFAM" id="SSF103256">
    <property type="entry name" value="Hypothetical protein TM0160"/>
    <property type="match status" value="1"/>
</dbReference>
<sequence length="141" mass="15602">MEFLKAQIEGVYRTNQGFLVALEPVAGSEILPIFVSGGQAQSIQLGLSEERPPRPLTHDIFLQVIEDQDLVLESVAVDDLLKGTYTAELRLARGDRIFPYDIRPSDAMALAVRKDADIFVSEDVMERAGKRKDDLLNGTGK</sequence>
<evidence type="ECO:0000259" key="1">
    <source>
        <dbReference type="PROSITE" id="PS51658"/>
    </source>
</evidence>
<dbReference type="Pfam" id="PF02577">
    <property type="entry name" value="BFN_dom"/>
    <property type="match status" value="1"/>
</dbReference>
<organism evidence="2 3">
    <name type="scientific">candidate division MSBL1 archaeon SCGC-AAA382A20</name>
    <dbReference type="NCBI Taxonomy" id="1698280"/>
    <lineage>
        <taxon>Archaea</taxon>
        <taxon>Methanobacteriati</taxon>
        <taxon>Methanobacteriota</taxon>
        <taxon>candidate division MSBL1</taxon>
    </lineage>
</organism>
<name>A0A133VK02_9EURY</name>
<dbReference type="InterPro" id="IPR003729">
    <property type="entry name" value="Bi_nuclease_dom"/>
</dbReference>
<keyword evidence="3" id="KW-1185">Reference proteome</keyword>
<dbReference type="Proteomes" id="UP000070263">
    <property type="component" value="Unassembled WGS sequence"/>
</dbReference>
<dbReference type="InterPro" id="IPR036104">
    <property type="entry name" value="BFN_sf"/>
</dbReference>
<proteinExistence type="predicted"/>
<accession>A0A133VK02</accession>
<dbReference type="EMBL" id="LHYE01000031">
    <property type="protein sequence ID" value="KXB06769.1"/>
    <property type="molecule type" value="Genomic_DNA"/>
</dbReference>
<gene>
    <name evidence="2" type="ORF">AKJ51_02955</name>
</gene>
<comment type="caution">
    <text evidence="2">The sequence shown here is derived from an EMBL/GenBank/DDBJ whole genome shotgun (WGS) entry which is preliminary data.</text>
</comment>
<protein>
    <recommendedName>
        <fullName evidence="1">BFN domain-containing protein</fullName>
    </recommendedName>
</protein>
<dbReference type="Gene3D" id="3.10.690.10">
    <property type="entry name" value="Bifunctional nuclease domain"/>
    <property type="match status" value="1"/>
</dbReference>
<feature type="domain" description="BFN" evidence="1">
    <location>
        <begin position="3"/>
        <end position="132"/>
    </location>
</feature>
<dbReference type="PROSITE" id="PS51658">
    <property type="entry name" value="BFN"/>
    <property type="match status" value="1"/>
</dbReference>
<dbReference type="AlphaFoldDB" id="A0A133VK02"/>
<dbReference type="GO" id="GO:0004518">
    <property type="term" value="F:nuclease activity"/>
    <property type="evidence" value="ECO:0007669"/>
    <property type="project" value="InterPro"/>
</dbReference>